<reference evidence="4" key="1">
    <citation type="submission" date="2009-12" db="EMBL/GenBank/DDBJ databases">
        <title>Sequence of Clostridiales genomosp. BVAB3 str. UPII9-5.</title>
        <authorList>
            <person name="Madupu R."/>
            <person name="Durkin A.S."/>
            <person name="Torralba M."/>
            <person name="Methe B."/>
            <person name="Sutton G.G."/>
            <person name="Strausberg R.L."/>
            <person name="Nelson K.E."/>
        </authorList>
    </citation>
    <scope>NUCLEOTIDE SEQUENCE [LARGE SCALE GENOMIC DNA]</scope>
    <source>
        <strain evidence="4">28L</strain>
    </source>
</reference>
<dbReference type="EMBL" id="ADGP01000013">
    <property type="protein sequence ID" value="EFD94390.1"/>
    <property type="molecule type" value="Genomic_DNA"/>
</dbReference>
<dbReference type="AlphaFoldDB" id="D3LTS4"/>
<dbReference type="Proteomes" id="UP000003242">
    <property type="component" value="Unassembled WGS sequence"/>
</dbReference>
<comment type="caution">
    <text evidence="2">The sequence shown here is derived from an EMBL/GenBank/DDBJ whole genome shotgun (WGS) entry which is preliminary data.</text>
</comment>
<reference evidence="3 5" key="3">
    <citation type="submission" date="2011-04" db="EMBL/GenBank/DDBJ databases">
        <authorList>
            <person name="Harkins D.M."/>
            <person name="Madupu R."/>
            <person name="Durkin A.S."/>
            <person name="Torralba M."/>
            <person name="Methe B."/>
            <person name="Sutton G.G."/>
            <person name="Nelson K.E."/>
        </authorList>
    </citation>
    <scope>NUCLEOTIDE SEQUENCE [LARGE SCALE GENOMIC DNA]</scope>
    <source>
        <strain evidence="3 5">UPII 199-6</strain>
    </source>
</reference>
<keyword evidence="1" id="KW-1133">Transmembrane helix</keyword>
<accession>D3LTS4</accession>
<protein>
    <submittedName>
        <fullName evidence="2">Pro-sigmaK processing inhibitor BofA</fullName>
    </submittedName>
</protein>
<dbReference type="Proteomes" id="UP000004018">
    <property type="component" value="Unassembled WGS sequence"/>
</dbReference>
<gene>
    <name evidence="2" type="primary">bofA</name>
    <name evidence="2" type="ORF">HMPREF0889_1373</name>
    <name evidence="3" type="ORF">HMPREF1039_1294</name>
</gene>
<dbReference type="Pfam" id="PF07441">
    <property type="entry name" value="BofA"/>
    <property type="match status" value="1"/>
</dbReference>
<keyword evidence="5" id="KW-1185">Reference proteome</keyword>
<keyword evidence="1" id="KW-0812">Transmembrane</keyword>
<dbReference type="RefSeq" id="WP_007391066.1">
    <property type="nucleotide sequence ID" value="NZ_ADGP01000013.1"/>
</dbReference>
<proteinExistence type="predicted"/>
<name>D3LTS4_9FIRM</name>
<dbReference type="InterPro" id="IPR010001">
    <property type="entry name" value="BofA"/>
</dbReference>
<evidence type="ECO:0000256" key="1">
    <source>
        <dbReference type="SAM" id="Phobius"/>
    </source>
</evidence>
<dbReference type="EMBL" id="AFIJ01000026">
    <property type="protein sequence ID" value="EGL40482.1"/>
    <property type="molecule type" value="Genomic_DNA"/>
</dbReference>
<feature type="transmembrane region" description="Helical" evidence="1">
    <location>
        <begin position="6"/>
        <end position="24"/>
    </location>
</feature>
<feature type="transmembrane region" description="Helical" evidence="1">
    <location>
        <begin position="57"/>
        <end position="80"/>
    </location>
</feature>
<evidence type="ECO:0000313" key="4">
    <source>
        <dbReference type="Proteomes" id="UP000003242"/>
    </source>
</evidence>
<organism evidence="2 4">
    <name type="scientific">Megasphaera lornae</name>
    <dbReference type="NCBI Taxonomy" id="1000568"/>
    <lineage>
        <taxon>Bacteria</taxon>
        <taxon>Bacillati</taxon>
        <taxon>Bacillota</taxon>
        <taxon>Negativicutes</taxon>
        <taxon>Veillonellales</taxon>
        <taxon>Veillonellaceae</taxon>
        <taxon>Megasphaera</taxon>
    </lineage>
</organism>
<reference evidence="2" key="2">
    <citation type="submission" date="2009-12" db="EMBL/GenBank/DDBJ databases">
        <authorList>
            <person name="Madupu R."/>
            <person name="Durkin A.S."/>
            <person name="Torralba M."/>
            <person name="Methe B."/>
            <person name="Sutton G.G."/>
            <person name="Strausberg R.L."/>
            <person name="Nelson K.E."/>
        </authorList>
    </citation>
    <scope>NUCLEOTIDE SEQUENCE</scope>
    <source>
        <strain evidence="2">28L</strain>
    </source>
</reference>
<dbReference type="STRING" id="699218.HMPREF0889_1373"/>
<sequence length="82" mass="9398">MQYWWIILGIVILFFLNKLILAPLRKLFFHIISGLVVLHIVNTYGHILHLAHVPITLVTGLIIGIFGFPGTVLVTLYYTFLH</sequence>
<evidence type="ECO:0000313" key="5">
    <source>
        <dbReference type="Proteomes" id="UP000004018"/>
    </source>
</evidence>
<evidence type="ECO:0000313" key="3">
    <source>
        <dbReference type="EMBL" id="EGL40482.1"/>
    </source>
</evidence>
<keyword evidence="1" id="KW-0472">Membrane</keyword>
<feature type="transmembrane region" description="Helical" evidence="1">
    <location>
        <begin position="31"/>
        <end position="51"/>
    </location>
</feature>
<dbReference type="OrthoDB" id="1625353at2"/>
<evidence type="ECO:0000313" key="2">
    <source>
        <dbReference type="EMBL" id="EFD94390.1"/>
    </source>
</evidence>